<sequence length="275" mass="30335">MEDSQTSGSIQVVVVPELRAMLERQVEAFTKMYPDARFTLRVGSSREAVSDLLSQRADLAVVARELEPEERTVPVEGGMEIEGYRFARDGICIVVHPSNPLESVSVDDLHRIYSDLLHDWSELHVRAGAIEPVVQEPNGDLMMAFCQRVLGGASPTAPAYRASSDSAVIERVRRTPGAIGMVSMASSQEGVRRLRVSALRGLPDWNADAEKVYKGEYPLVRNYNMYLRTKGPMLSGGLITFVSTRDGQKLVYEAGAVPMTVPVRFARRSPMLGSH</sequence>
<feature type="domain" description="PBP" evidence="2">
    <location>
        <begin position="4"/>
        <end position="242"/>
    </location>
</feature>
<dbReference type="Pfam" id="PF12849">
    <property type="entry name" value="PBP_like_2"/>
    <property type="match status" value="1"/>
</dbReference>
<dbReference type="PANTHER" id="PTHR30570">
    <property type="entry name" value="PERIPLASMIC PHOSPHATE BINDING COMPONENT OF PHOSPHATE ABC TRANSPORTER"/>
    <property type="match status" value="1"/>
</dbReference>
<dbReference type="SUPFAM" id="SSF53850">
    <property type="entry name" value="Periplasmic binding protein-like II"/>
    <property type="match status" value="1"/>
</dbReference>
<dbReference type="EMBL" id="JACRIW010000038">
    <property type="protein sequence ID" value="MBI5168956.1"/>
    <property type="molecule type" value="Genomic_DNA"/>
</dbReference>
<gene>
    <name evidence="3" type="ORF">HZA61_05685</name>
</gene>
<keyword evidence="1" id="KW-0732">Signal</keyword>
<dbReference type="InterPro" id="IPR050811">
    <property type="entry name" value="Phosphate_ABC_transporter"/>
</dbReference>
<organism evidence="3 4">
    <name type="scientific">Eiseniibacteriota bacterium</name>
    <dbReference type="NCBI Taxonomy" id="2212470"/>
    <lineage>
        <taxon>Bacteria</taxon>
        <taxon>Candidatus Eiseniibacteriota</taxon>
    </lineage>
</organism>
<evidence type="ECO:0000259" key="2">
    <source>
        <dbReference type="Pfam" id="PF12849"/>
    </source>
</evidence>
<reference evidence="3" key="1">
    <citation type="submission" date="2020-07" db="EMBL/GenBank/DDBJ databases">
        <title>Huge and variable diversity of episymbiotic CPR bacteria and DPANN archaea in groundwater ecosystems.</title>
        <authorList>
            <person name="He C.Y."/>
            <person name="Keren R."/>
            <person name="Whittaker M."/>
            <person name="Farag I.F."/>
            <person name="Doudna J."/>
            <person name="Cate J.H.D."/>
            <person name="Banfield J.F."/>
        </authorList>
    </citation>
    <scope>NUCLEOTIDE SEQUENCE</scope>
    <source>
        <strain evidence="3">NC_groundwater_1813_Pr3_B-0.1um_71_17</strain>
    </source>
</reference>
<evidence type="ECO:0000313" key="3">
    <source>
        <dbReference type="EMBL" id="MBI5168956.1"/>
    </source>
</evidence>
<dbReference type="InterPro" id="IPR024370">
    <property type="entry name" value="PBP_domain"/>
</dbReference>
<accession>A0A933W8G4</accession>
<dbReference type="Proteomes" id="UP000696931">
    <property type="component" value="Unassembled WGS sequence"/>
</dbReference>
<dbReference type="PANTHER" id="PTHR30570:SF1">
    <property type="entry name" value="PHOSPHATE-BINDING PROTEIN PSTS"/>
    <property type="match status" value="1"/>
</dbReference>
<name>A0A933W8G4_UNCEI</name>
<evidence type="ECO:0000313" key="4">
    <source>
        <dbReference type="Proteomes" id="UP000696931"/>
    </source>
</evidence>
<dbReference type="Gene3D" id="3.40.190.10">
    <property type="entry name" value="Periplasmic binding protein-like II"/>
    <property type="match status" value="2"/>
</dbReference>
<proteinExistence type="predicted"/>
<comment type="caution">
    <text evidence="3">The sequence shown here is derived from an EMBL/GenBank/DDBJ whole genome shotgun (WGS) entry which is preliminary data.</text>
</comment>
<evidence type="ECO:0000256" key="1">
    <source>
        <dbReference type="ARBA" id="ARBA00022729"/>
    </source>
</evidence>
<dbReference type="AlphaFoldDB" id="A0A933W8G4"/>
<protein>
    <submittedName>
        <fullName evidence="3">Substrate-binding domain-containing protein</fullName>
    </submittedName>
</protein>